<proteinExistence type="predicted"/>
<keyword evidence="3" id="KW-1185">Reference proteome</keyword>
<evidence type="ECO:0000259" key="1">
    <source>
        <dbReference type="SMART" id="SM01078"/>
    </source>
</evidence>
<protein>
    <submittedName>
        <fullName evidence="2">CGGC domain-containing protein</fullName>
    </submittedName>
</protein>
<dbReference type="RefSeq" id="WP_216440203.1">
    <property type="nucleotide sequence ID" value="NZ_JAHLQF010000003.1"/>
</dbReference>
<dbReference type="SMART" id="SM01078">
    <property type="entry name" value="CGGC"/>
    <property type="match status" value="1"/>
</dbReference>
<evidence type="ECO:0000313" key="3">
    <source>
        <dbReference type="Proteomes" id="UP000726170"/>
    </source>
</evidence>
<evidence type="ECO:0000313" key="2">
    <source>
        <dbReference type="EMBL" id="MBU5485675.1"/>
    </source>
</evidence>
<accession>A0ABS6EKX4</accession>
<dbReference type="InterPro" id="IPR014925">
    <property type="entry name" value="CGGC_dom"/>
</dbReference>
<organism evidence="2 3">
    <name type="scientific">Clostridium mobile</name>
    <dbReference type="NCBI Taxonomy" id="2841512"/>
    <lineage>
        <taxon>Bacteria</taxon>
        <taxon>Bacillati</taxon>
        <taxon>Bacillota</taxon>
        <taxon>Clostridia</taxon>
        <taxon>Eubacteriales</taxon>
        <taxon>Clostridiaceae</taxon>
        <taxon>Clostridium</taxon>
    </lineage>
</organism>
<dbReference type="Proteomes" id="UP000726170">
    <property type="component" value="Unassembled WGS sequence"/>
</dbReference>
<name>A0ABS6EKX4_9CLOT</name>
<comment type="caution">
    <text evidence="2">The sequence shown here is derived from an EMBL/GenBank/DDBJ whole genome shotgun (WGS) entry which is preliminary data.</text>
</comment>
<dbReference type="EMBL" id="JAHLQF010000003">
    <property type="protein sequence ID" value="MBU5485675.1"/>
    <property type="molecule type" value="Genomic_DNA"/>
</dbReference>
<dbReference type="Pfam" id="PF08821">
    <property type="entry name" value="CGGC"/>
    <property type="match status" value="1"/>
</dbReference>
<sequence length="108" mass="12208">MVIAIMACRRLVGKCSGTGCFKAYNNSTDAFELYGDNKPLLGSFFYCSGCGQTIGKDDDWEHKIKQLKNNNVDTVHLALCTKVECHEYEKHEKMLKNEGFKIVHGSHF</sequence>
<gene>
    <name evidence="2" type="ORF">KQI86_15250</name>
</gene>
<feature type="domain" description="CGGC" evidence="1">
    <location>
        <begin position="2"/>
        <end position="107"/>
    </location>
</feature>
<reference evidence="2 3" key="1">
    <citation type="submission" date="2021-06" db="EMBL/GenBank/DDBJ databases">
        <authorList>
            <person name="Sun Q."/>
            <person name="Li D."/>
        </authorList>
    </citation>
    <scope>NUCLEOTIDE SEQUENCE [LARGE SCALE GENOMIC DNA]</scope>
    <source>
        <strain evidence="2 3">MSJ-11</strain>
    </source>
</reference>